<dbReference type="Pfam" id="PF13586">
    <property type="entry name" value="DDE_Tnp_1_2"/>
    <property type="match status" value="1"/>
</dbReference>
<dbReference type="RefSeq" id="WP_245802946.1">
    <property type="nucleotide sequence ID" value="NZ_FRCY01000028.1"/>
</dbReference>
<evidence type="ECO:0000259" key="2">
    <source>
        <dbReference type="Pfam" id="PF05598"/>
    </source>
</evidence>
<keyword evidence="5" id="KW-1185">Reference proteome</keyword>
<dbReference type="Proteomes" id="UP000184513">
    <property type="component" value="Unassembled WGS sequence"/>
</dbReference>
<feature type="domain" description="Transposase DDE" evidence="3">
    <location>
        <begin position="377"/>
        <end position="461"/>
    </location>
</feature>
<feature type="domain" description="Transposase InsH N-terminal" evidence="2">
    <location>
        <begin position="30"/>
        <end position="127"/>
    </location>
</feature>
<dbReference type="InterPro" id="IPR008490">
    <property type="entry name" value="Transposase_InsH_N"/>
</dbReference>
<dbReference type="Pfam" id="PF05598">
    <property type="entry name" value="DUF772"/>
    <property type="match status" value="1"/>
</dbReference>
<dbReference type="NCBIfam" id="NF033578">
    <property type="entry name" value="transpos_IS5_1"/>
    <property type="match status" value="1"/>
</dbReference>
<dbReference type="InterPro" id="IPR047710">
    <property type="entry name" value="Transpos_IS5-like"/>
</dbReference>
<dbReference type="PANTHER" id="PTHR33803:SF3">
    <property type="entry name" value="BLL1974 PROTEIN"/>
    <property type="match status" value="1"/>
</dbReference>
<evidence type="ECO:0000313" key="5">
    <source>
        <dbReference type="Proteomes" id="UP000184513"/>
    </source>
</evidence>
<feature type="compositionally biased region" description="Basic and acidic residues" evidence="1">
    <location>
        <begin position="151"/>
        <end position="162"/>
    </location>
</feature>
<name>A0A1M7QUW9_9BACT</name>
<feature type="region of interest" description="Disordered" evidence="1">
    <location>
        <begin position="151"/>
        <end position="174"/>
    </location>
</feature>
<dbReference type="EMBL" id="FRCY01000028">
    <property type="protein sequence ID" value="SHN35644.1"/>
    <property type="molecule type" value="Genomic_DNA"/>
</dbReference>
<proteinExistence type="predicted"/>
<evidence type="ECO:0000313" key="4">
    <source>
        <dbReference type="EMBL" id="SHN35644.1"/>
    </source>
</evidence>
<evidence type="ECO:0000259" key="3">
    <source>
        <dbReference type="Pfam" id="PF13586"/>
    </source>
</evidence>
<dbReference type="AlphaFoldDB" id="A0A1M7QUW9"/>
<evidence type="ECO:0000256" key="1">
    <source>
        <dbReference type="SAM" id="MobiDB-lite"/>
    </source>
</evidence>
<reference evidence="4 5" key="1">
    <citation type="submission" date="2016-11" db="EMBL/GenBank/DDBJ databases">
        <authorList>
            <person name="Jaros S."/>
            <person name="Januszkiewicz K."/>
            <person name="Wedrychowicz H."/>
        </authorList>
    </citation>
    <scope>NUCLEOTIDE SEQUENCE [LARGE SCALE GENOMIC DNA]</scope>
    <source>
        <strain evidence="4 5">CGMCC 1.6102</strain>
    </source>
</reference>
<protein>
    <submittedName>
        <fullName evidence="4">Transposase DDE domain-containing protein</fullName>
    </submittedName>
</protein>
<dbReference type="InterPro" id="IPR025668">
    <property type="entry name" value="Tnp_DDE_dom"/>
</dbReference>
<dbReference type="PANTHER" id="PTHR33803">
    <property type="entry name" value="IS1478 TRANSPOSASE"/>
    <property type="match status" value="1"/>
</dbReference>
<accession>A0A1M7QUW9</accession>
<sequence>MRKTTKRRAPRSEYTSPNQLSLSGFETPFYNQLDPSNRWVVLSKQIPWDELVNMYSKRNPPKATGRPSLNPRVLIGAVIIKHMLNLDDRETIAQITENMYLQYFLGYSSYNKQPPFDASLFVDIRKRLGQELIAEMNQKIHGFSLEKTAVNKDKSCKDDDKPPPGTDGNNENKGEVIYDASVCPQDIAYPTDLGLLNKSREITEEIIDELHAADRTGKKPRTYRKIARKAYLKVAQNKNPSKKVIRKGIKSQLQYLRRNFRTIEKMLDGFEVFPLNHKLQRKYWIIQTVYEQQFKMWVSRSHQVEDRIVSIHEPHVRPIVRGKARAKTEFGAKIHMSMVDGFAFLDMLSWDAFNEGSHLKDYVEEYRSKFGFYPAKVLADKLYCSRENRKWLKEKNIKLAAKPLGRPSAKAVENHVRPGERNPIEGKFGQAKNGYGMNRIRARLKNTSQSWIASIILVLNLVKLAGMVLRCLSFSAWRELKYTIKSKLIQILENLKAQVFRQTLSNKFRN</sequence>
<organism evidence="4 5">
    <name type="scientific">Cyclobacterium lianum</name>
    <dbReference type="NCBI Taxonomy" id="388280"/>
    <lineage>
        <taxon>Bacteria</taxon>
        <taxon>Pseudomonadati</taxon>
        <taxon>Bacteroidota</taxon>
        <taxon>Cytophagia</taxon>
        <taxon>Cytophagales</taxon>
        <taxon>Cyclobacteriaceae</taxon>
        <taxon>Cyclobacterium</taxon>
    </lineage>
</organism>
<gene>
    <name evidence="4" type="ORF">SAMN04488057_12810</name>
</gene>